<dbReference type="Proteomes" id="UP000324897">
    <property type="component" value="Chromosome 2"/>
</dbReference>
<feature type="region of interest" description="Disordered" evidence="1">
    <location>
        <begin position="27"/>
        <end position="46"/>
    </location>
</feature>
<comment type="caution">
    <text evidence="2">The sequence shown here is derived from an EMBL/GenBank/DDBJ whole genome shotgun (WGS) entry which is preliminary data.</text>
</comment>
<feature type="region of interest" description="Disordered" evidence="1">
    <location>
        <begin position="113"/>
        <end position="162"/>
    </location>
</feature>
<evidence type="ECO:0000313" key="2">
    <source>
        <dbReference type="EMBL" id="TVU24501.1"/>
    </source>
</evidence>
<keyword evidence="3" id="KW-1185">Reference proteome</keyword>
<organism evidence="2 3">
    <name type="scientific">Eragrostis curvula</name>
    <name type="common">weeping love grass</name>
    <dbReference type="NCBI Taxonomy" id="38414"/>
    <lineage>
        <taxon>Eukaryota</taxon>
        <taxon>Viridiplantae</taxon>
        <taxon>Streptophyta</taxon>
        <taxon>Embryophyta</taxon>
        <taxon>Tracheophyta</taxon>
        <taxon>Spermatophyta</taxon>
        <taxon>Magnoliopsida</taxon>
        <taxon>Liliopsida</taxon>
        <taxon>Poales</taxon>
        <taxon>Poaceae</taxon>
        <taxon>PACMAD clade</taxon>
        <taxon>Chloridoideae</taxon>
        <taxon>Eragrostideae</taxon>
        <taxon>Eragrostidinae</taxon>
        <taxon>Eragrostis</taxon>
    </lineage>
</organism>
<dbReference type="OrthoDB" id="686875at2759"/>
<accession>A0A5J9UML3</accession>
<sequence length="162" mass="17492">MQNVSAAHGGQPCSQFKAFALAHKGKATSDVDFNPEDPPPPLSAYSNATIHSRISQYTSAAREIDGQDWDPSTHDLDGEIVMRASMEAKMEKKLREERERYEQMTRSMLTYFQSTGALPPPPDQFPGLAGVPPPVGTPPVGNTLNQSEASNIPISPISPSTA</sequence>
<proteinExistence type="predicted"/>
<reference evidence="2 3" key="1">
    <citation type="journal article" date="2019" name="Sci. Rep.">
        <title>A high-quality genome of Eragrostis curvula grass provides insights into Poaceae evolution and supports new strategies to enhance forage quality.</title>
        <authorList>
            <person name="Carballo J."/>
            <person name="Santos B.A.C.M."/>
            <person name="Zappacosta D."/>
            <person name="Garbus I."/>
            <person name="Selva J.P."/>
            <person name="Gallo C.A."/>
            <person name="Diaz A."/>
            <person name="Albertini E."/>
            <person name="Caccamo M."/>
            <person name="Echenique V."/>
        </authorList>
    </citation>
    <scope>NUCLEOTIDE SEQUENCE [LARGE SCALE GENOMIC DNA]</scope>
    <source>
        <strain evidence="3">cv. Victoria</strain>
        <tissue evidence="2">Leaf</tissue>
    </source>
</reference>
<dbReference type="Gramene" id="TVU24501">
    <property type="protein sequence ID" value="TVU24501"/>
    <property type="gene ID" value="EJB05_26943"/>
</dbReference>
<evidence type="ECO:0000256" key="1">
    <source>
        <dbReference type="SAM" id="MobiDB-lite"/>
    </source>
</evidence>
<feature type="non-terminal residue" evidence="2">
    <location>
        <position position="1"/>
    </location>
</feature>
<name>A0A5J9UML3_9POAL</name>
<dbReference type="EMBL" id="RWGY01000013">
    <property type="protein sequence ID" value="TVU24501.1"/>
    <property type="molecule type" value="Genomic_DNA"/>
</dbReference>
<feature type="compositionally biased region" description="Low complexity" evidence="1">
    <location>
        <begin position="152"/>
        <end position="162"/>
    </location>
</feature>
<gene>
    <name evidence="2" type="ORF">EJB05_26943</name>
</gene>
<feature type="non-terminal residue" evidence="2">
    <location>
        <position position="162"/>
    </location>
</feature>
<dbReference type="AlphaFoldDB" id="A0A5J9UML3"/>
<protein>
    <submittedName>
        <fullName evidence="2">Uncharacterized protein</fullName>
    </submittedName>
</protein>
<evidence type="ECO:0000313" key="3">
    <source>
        <dbReference type="Proteomes" id="UP000324897"/>
    </source>
</evidence>